<feature type="compositionally biased region" description="Polar residues" evidence="1">
    <location>
        <begin position="216"/>
        <end position="237"/>
    </location>
</feature>
<gene>
    <name evidence="3" type="ORF">SSX86_014862</name>
    <name evidence="2" type="ORF">SSX86_025128</name>
</gene>
<dbReference type="PANTHER" id="PTHR35486">
    <property type="entry name" value="EXPRESSED PROTEIN"/>
    <property type="match status" value="1"/>
</dbReference>
<dbReference type="PANTHER" id="PTHR35486:SF6">
    <property type="entry name" value="DUF4005 DOMAIN-CONTAINING PROTEIN"/>
    <property type="match status" value="1"/>
</dbReference>
<feature type="compositionally biased region" description="Basic and acidic residues" evidence="1">
    <location>
        <begin position="137"/>
        <end position="151"/>
    </location>
</feature>
<reference evidence="3 4" key="1">
    <citation type="submission" date="2024-04" db="EMBL/GenBank/DDBJ databases">
        <title>The reference genome of an endangered Asteraceae, Deinandra increscens subsp. villosa, native to the Central Coast of California.</title>
        <authorList>
            <person name="Guilliams M."/>
            <person name="Hasenstab-Lehman K."/>
            <person name="Meyer R."/>
            <person name="Mcevoy S."/>
        </authorList>
    </citation>
    <scope>NUCLEOTIDE SEQUENCE [LARGE SCALE GENOMIC DNA]</scope>
    <source>
        <tissue evidence="3">Leaf</tissue>
    </source>
</reference>
<evidence type="ECO:0000313" key="3">
    <source>
        <dbReference type="EMBL" id="KAK9065463.1"/>
    </source>
</evidence>
<dbReference type="EMBL" id="JBCNJP010000016">
    <property type="protein sequence ID" value="KAK9065463.1"/>
    <property type="molecule type" value="Genomic_DNA"/>
</dbReference>
<keyword evidence="4" id="KW-1185">Reference proteome</keyword>
<feature type="region of interest" description="Disordered" evidence="1">
    <location>
        <begin position="130"/>
        <end position="242"/>
    </location>
</feature>
<name>A0AAP0D2Z2_9ASTR</name>
<evidence type="ECO:0000313" key="4">
    <source>
        <dbReference type="Proteomes" id="UP001408789"/>
    </source>
</evidence>
<sequence>MRCKRHGTDLSSIVGVCASCLRERLFRLILAQEQAQAHSLEPNQCNSNMNPPLRRSVSPYISRAESVKSVNPVVVTVQRPYNNPRLIHSQSDKRFYSSPQIAINTGGCIGGSSSYRKQSSIRFPSISNLFRSSSRNADPDSNRIDSNRSDSRGGCGGGARLSSRSWFSNVLPGAGGRQKSKGSHIDEASTAVARRRRCFRDRGMSPVRSSDDEFSDGTSDCQSAESCKQTPMKTPSTVRRGGGQKSVTDLIFCSLVHASPNRLLNLKGRPPVGGGFSGETRTPAVPHLAYTKSFSGNRSRKLADFGRCDLNR</sequence>
<accession>A0AAP0D2Z2</accession>
<organism evidence="3 4">
    <name type="scientific">Deinandra increscens subsp. villosa</name>
    <dbReference type="NCBI Taxonomy" id="3103831"/>
    <lineage>
        <taxon>Eukaryota</taxon>
        <taxon>Viridiplantae</taxon>
        <taxon>Streptophyta</taxon>
        <taxon>Embryophyta</taxon>
        <taxon>Tracheophyta</taxon>
        <taxon>Spermatophyta</taxon>
        <taxon>Magnoliopsida</taxon>
        <taxon>eudicotyledons</taxon>
        <taxon>Gunneridae</taxon>
        <taxon>Pentapetalae</taxon>
        <taxon>asterids</taxon>
        <taxon>campanulids</taxon>
        <taxon>Asterales</taxon>
        <taxon>Asteraceae</taxon>
        <taxon>Asteroideae</taxon>
        <taxon>Heliantheae alliance</taxon>
        <taxon>Madieae</taxon>
        <taxon>Madiinae</taxon>
        <taxon>Deinandra</taxon>
    </lineage>
</organism>
<evidence type="ECO:0000313" key="2">
    <source>
        <dbReference type="EMBL" id="KAK9054052.1"/>
    </source>
</evidence>
<proteinExistence type="predicted"/>
<comment type="caution">
    <text evidence="3">The sequence shown here is derived from an EMBL/GenBank/DDBJ whole genome shotgun (WGS) entry which is preliminary data.</text>
</comment>
<dbReference type="EMBL" id="JBCNJP010000025">
    <property type="protein sequence ID" value="KAK9054052.1"/>
    <property type="molecule type" value="Genomic_DNA"/>
</dbReference>
<evidence type="ECO:0000256" key="1">
    <source>
        <dbReference type="SAM" id="MobiDB-lite"/>
    </source>
</evidence>
<protein>
    <submittedName>
        <fullName evidence="3">Uncharacterized protein</fullName>
    </submittedName>
</protein>
<dbReference type="Proteomes" id="UP001408789">
    <property type="component" value="Unassembled WGS sequence"/>
</dbReference>
<dbReference type="AlphaFoldDB" id="A0AAP0D2Z2"/>